<reference evidence="2" key="1">
    <citation type="submission" date="2021-01" db="EMBL/GenBank/DDBJ databases">
        <authorList>
            <person name="Kaushik A."/>
        </authorList>
    </citation>
    <scope>NUCLEOTIDE SEQUENCE</scope>
    <source>
        <strain evidence="2">AG6-10EEA</strain>
    </source>
</reference>
<evidence type="ECO:0000313" key="3">
    <source>
        <dbReference type="Proteomes" id="UP000663853"/>
    </source>
</evidence>
<comment type="caution">
    <text evidence="2">The sequence shown here is derived from an EMBL/GenBank/DDBJ whole genome shotgun (WGS) entry which is preliminary data.</text>
</comment>
<feature type="domain" description="CHAT" evidence="1">
    <location>
        <begin position="131"/>
        <end position="411"/>
    </location>
</feature>
<dbReference type="Proteomes" id="UP000663853">
    <property type="component" value="Unassembled WGS sequence"/>
</dbReference>
<dbReference type="EMBL" id="CAJMXA010003516">
    <property type="protein sequence ID" value="CAE6499743.1"/>
    <property type="molecule type" value="Genomic_DNA"/>
</dbReference>
<dbReference type="AlphaFoldDB" id="A0A8H3CW92"/>
<gene>
    <name evidence="2" type="ORF">RDB_LOCUS111161</name>
</gene>
<evidence type="ECO:0000259" key="1">
    <source>
        <dbReference type="Pfam" id="PF12770"/>
    </source>
</evidence>
<protein>
    <recommendedName>
        <fullName evidence="1">CHAT domain-containing protein</fullName>
    </recommendedName>
</protein>
<sequence>MLQLRSPLDDLGSQHPELAEKLRLIAASREHRSLAAEYEHLLSEARMIPGFEDFMVPRRASEYFQVAKNNPVVAILASDPNVHHIPLPNITYDIAKTASQQIQISLHRRGVRERCDPRGVKLAGQMDYFKPVLATLWTDVARPILEALGYMLHQTGELPHITWCATGPFSFLPIHAAGYYDRPMAKLSDYVISSYTPTLTALLSAQCNGSSPLSSVLAVGQEATPNKSRLPQTVAELNRIRGHVERSQTDYVQLDKDGATISKVLDALGNHSCVHLACHAYQNLENPVESGFHLHDGTLTLRTIMQQSFPGKQLAFLSACQTAAGDDQIPDEAVHLASGMLMAGYPSVVATLWSISDYYAPLVADEVYGWLVKNTFKPGETAKALHYAVAKLREEVGEEDFIRWVPYVHFGI</sequence>
<dbReference type="Pfam" id="PF12770">
    <property type="entry name" value="CHAT"/>
    <property type="match status" value="1"/>
</dbReference>
<proteinExistence type="predicted"/>
<organism evidence="2 3">
    <name type="scientific">Rhizoctonia solani</name>
    <dbReference type="NCBI Taxonomy" id="456999"/>
    <lineage>
        <taxon>Eukaryota</taxon>
        <taxon>Fungi</taxon>
        <taxon>Dikarya</taxon>
        <taxon>Basidiomycota</taxon>
        <taxon>Agaricomycotina</taxon>
        <taxon>Agaricomycetes</taxon>
        <taxon>Cantharellales</taxon>
        <taxon>Ceratobasidiaceae</taxon>
        <taxon>Rhizoctonia</taxon>
    </lineage>
</organism>
<accession>A0A8H3CW92</accession>
<dbReference type="InterPro" id="IPR024983">
    <property type="entry name" value="CHAT_dom"/>
</dbReference>
<evidence type="ECO:0000313" key="2">
    <source>
        <dbReference type="EMBL" id="CAE6499743.1"/>
    </source>
</evidence>
<name>A0A8H3CW92_9AGAM</name>